<evidence type="ECO:0000313" key="1">
    <source>
        <dbReference type="EMBL" id="JAD95599.1"/>
    </source>
</evidence>
<name>A0A0A9K2W5_ARUDO</name>
<proteinExistence type="predicted"/>
<organism evidence="1">
    <name type="scientific">Arundo donax</name>
    <name type="common">Giant reed</name>
    <name type="synonym">Donax arundinaceus</name>
    <dbReference type="NCBI Taxonomy" id="35708"/>
    <lineage>
        <taxon>Eukaryota</taxon>
        <taxon>Viridiplantae</taxon>
        <taxon>Streptophyta</taxon>
        <taxon>Embryophyta</taxon>
        <taxon>Tracheophyta</taxon>
        <taxon>Spermatophyta</taxon>
        <taxon>Magnoliopsida</taxon>
        <taxon>Liliopsida</taxon>
        <taxon>Poales</taxon>
        <taxon>Poaceae</taxon>
        <taxon>PACMAD clade</taxon>
        <taxon>Arundinoideae</taxon>
        <taxon>Arundineae</taxon>
        <taxon>Arundo</taxon>
    </lineage>
</organism>
<sequence length="54" mass="6712">MSRFFYLKLWMTQQILMELKVFRPFQILAFMSKKIHSTFGFQLKMMMVLMWTNL</sequence>
<dbReference type="AlphaFoldDB" id="A0A0A9K2W5"/>
<dbReference type="EMBL" id="GBRH01202296">
    <property type="protein sequence ID" value="JAD95599.1"/>
    <property type="molecule type" value="Transcribed_RNA"/>
</dbReference>
<accession>A0A0A9K2W5</accession>
<protein>
    <submittedName>
        <fullName evidence="1">Uncharacterized protein</fullName>
    </submittedName>
</protein>
<reference evidence="1" key="1">
    <citation type="submission" date="2014-09" db="EMBL/GenBank/DDBJ databases">
        <authorList>
            <person name="Magalhaes I.L.F."/>
            <person name="Oliveira U."/>
            <person name="Santos F.R."/>
            <person name="Vidigal T.H.D.A."/>
            <person name="Brescovit A.D."/>
            <person name="Santos A.J."/>
        </authorList>
    </citation>
    <scope>NUCLEOTIDE SEQUENCE</scope>
    <source>
        <tissue evidence="1">Shoot tissue taken approximately 20 cm above the soil surface</tissue>
    </source>
</reference>
<reference evidence="1" key="2">
    <citation type="journal article" date="2015" name="Data Brief">
        <title>Shoot transcriptome of the giant reed, Arundo donax.</title>
        <authorList>
            <person name="Barrero R.A."/>
            <person name="Guerrero F.D."/>
            <person name="Moolhuijzen P."/>
            <person name="Goolsby J.A."/>
            <person name="Tidwell J."/>
            <person name="Bellgard S.E."/>
            <person name="Bellgard M.I."/>
        </authorList>
    </citation>
    <scope>NUCLEOTIDE SEQUENCE</scope>
    <source>
        <tissue evidence="1">Shoot tissue taken approximately 20 cm above the soil surface</tissue>
    </source>
</reference>